<evidence type="ECO:0000256" key="6">
    <source>
        <dbReference type="ARBA" id="ARBA00022448"/>
    </source>
</evidence>
<evidence type="ECO:0000256" key="5">
    <source>
        <dbReference type="ARBA" id="ARBA00011869"/>
    </source>
</evidence>
<protein>
    <recommendedName>
        <fullName evidence="16">Probable oxaloacetate decarboxylase gamma chain</fullName>
        <ecNumber evidence="16">7.2.4.2</ecNumber>
    </recommendedName>
</protein>
<dbReference type="Proteomes" id="UP000198773">
    <property type="component" value="Unassembled WGS sequence"/>
</dbReference>
<keyword evidence="6 16" id="KW-0813">Transport</keyword>
<dbReference type="GO" id="GO:0005886">
    <property type="term" value="C:plasma membrane"/>
    <property type="evidence" value="ECO:0007669"/>
    <property type="project" value="UniProtKB-SubCell"/>
</dbReference>
<dbReference type="InterPro" id="IPR023424">
    <property type="entry name" value="OadG"/>
</dbReference>
<evidence type="ECO:0000256" key="9">
    <source>
        <dbReference type="ARBA" id="ARBA00022967"/>
    </source>
</evidence>
<comment type="subunit">
    <text evidence="5 16">Heterotrimer of an alpha, a beta and a gamma subunit.</text>
</comment>
<organism evidence="18 19">
    <name type="scientific">Alkalimonas amylolytica</name>
    <dbReference type="NCBI Taxonomy" id="152573"/>
    <lineage>
        <taxon>Bacteria</taxon>
        <taxon>Pseudomonadati</taxon>
        <taxon>Pseudomonadota</taxon>
        <taxon>Gammaproteobacteria</taxon>
        <taxon>Alkalimonas</taxon>
    </lineage>
</organism>
<keyword evidence="10 16" id="KW-1133">Transmembrane helix</keyword>
<evidence type="ECO:0000256" key="3">
    <source>
        <dbReference type="ARBA" id="ARBA00004162"/>
    </source>
</evidence>
<keyword evidence="19" id="KW-1185">Reference proteome</keyword>
<evidence type="ECO:0000256" key="14">
    <source>
        <dbReference type="ARBA" id="ARBA00023201"/>
    </source>
</evidence>
<keyword evidence="7 16" id="KW-1003">Cell membrane</keyword>
<name>A0A1H4DV39_ALKAM</name>
<evidence type="ECO:0000256" key="16">
    <source>
        <dbReference type="HAMAP-Rule" id="MF_00404"/>
    </source>
</evidence>
<dbReference type="EMBL" id="FNRM01000006">
    <property type="protein sequence ID" value="SEA76368.1"/>
    <property type="molecule type" value="Genomic_DNA"/>
</dbReference>
<keyword evidence="12 16" id="KW-0406">Ion transport</keyword>
<proteinExistence type="inferred from homology"/>
<evidence type="ECO:0000256" key="2">
    <source>
        <dbReference type="ARBA" id="ARBA00003002"/>
    </source>
</evidence>
<reference evidence="18 19" key="1">
    <citation type="submission" date="2016-10" db="EMBL/GenBank/DDBJ databases">
        <authorList>
            <person name="de Groot N.N."/>
        </authorList>
    </citation>
    <scope>NUCLEOTIDE SEQUENCE [LARGE SCALE GENOMIC DNA]</scope>
    <source>
        <strain evidence="18 19">CGMCC 1.3430</strain>
    </source>
</reference>
<evidence type="ECO:0000256" key="10">
    <source>
        <dbReference type="ARBA" id="ARBA00022989"/>
    </source>
</evidence>
<keyword evidence="13 16" id="KW-0472">Membrane</keyword>
<evidence type="ECO:0000313" key="19">
    <source>
        <dbReference type="Proteomes" id="UP000198773"/>
    </source>
</evidence>
<dbReference type="HAMAP" id="MF_00404">
    <property type="entry name" value="OadG"/>
    <property type="match status" value="1"/>
</dbReference>
<comment type="catalytic activity">
    <reaction evidence="15 16 17">
        <text>oxaloacetate + 2 Na(+)(in) + H(+) = pyruvate + 2 Na(+)(out) + CO2</text>
        <dbReference type="Rhea" id="RHEA:57724"/>
        <dbReference type="ChEBI" id="CHEBI:15361"/>
        <dbReference type="ChEBI" id="CHEBI:15378"/>
        <dbReference type="ChEBI" id="CHEBI:16452"/>
        <dbReference type="ChEBI" id="CHEBI:16526"/>
        <dbReference type="ChEBI" id="CHEBI:29101"/>
        <dbReference type="EC" id="7.2.4.2"/>
    </reaction>
</comment>
<evidence type="ECO:0000256" key="13">
    <source>
        <dbReference type="ARBA" id="ARBA00023136"/>
    </source>
</evidence>
<dbReference type="STRING" id="152573.SAMN04488051_10644"/>
<dbReference type="Pfam" id="PF04277">
    <property type="entry name" value="OAD_gamma"/>
    <property type="match status" value="1"/>
</dbReference>
<keyword evidence="9 16" id="KW-1278">Translocase</keyword>
<dbReference type="AlphaFoldDB" id="A0A1H4DV39"/>
<evidence type="ECO:0000256" key="8">
    <source>
        <dbReference type="ARBA" id="ARBA00022692"/>
    </source>
</evidence>
<comment type="similarity">
    <text evidence="4 16 17">Belongs to the OadG family.</text>
</comment>
<evidence type="ECO:0000256" key="17">
    <source>
        <dbReference type="RuleBase" id="RU004278"/>
    </source>
</evidence>
<comment type="subcellular location">
    <subcellularLocation>
        <location evidence="3 16 17">Cell membrane</location>
        <topology evidence="3 16 17">Single-pass membrane protein</topology>
    </subcellularLocation>
</comment>
<evidence type="ECO:0000256" key="1">
    <source>
        <dbReference type="ARBA" id="ARBA00001959"/>
    </source>
</evidence>
<comment type="function">
    <text evidence="2 16 17">Catalyzes the decarboxylation of oxaloacetate coupled to Na(+) translocation.</text>
</comment>
<dbReference type="InterPro" id="IPR005899">
    <property type="entry name" value="Na_pump_deCOase"/>
</dbReference>
<dbReference type="GO" id="GO:0036376">
    <property type="term" value="P:sodium ion export across plasma membrane"/>
    <property type="evidence" value="ECO:0007669"/>
    <property type="project" value="InterPro"/>
</dbReference>
<dbReference type="NCBIfam" id="TIGR01195">
    <property type="entry name" value="oadG_fam"/>
    <property type="match status" value="1"/>
</dbReference>
<sequence length="81" mass="8944">MAVSTMLQQAAELMAIGMVTVFVFLTVLVIIIQLMSLSIRRFFPTKKTTATTVEVVESDTISPRVVAAITAAIHQHRQQQN</sequence>
<keyword evidence="8 16" id="KW-0812">Transmembrane</keyword>
<keyword evidence="14 16" id="KW-0739">Sodium transport</keyword>
<evidence type="ECO:0000256" key="12">
    <source>
        <dbReference type="ARBA" id="ARBA00023065"/>
    </source>
</evidence>
<dbReference type="GO" id="GO:0015081">
    <property type="term" value="F:sodium ion transmembrane transporter activity"/>
    <property type="evidence" value="ECO:0007669"/>
    <property type="project" value="UniProtKB-UniRule"/>
</dbReference>
<dbReference type="EC" id="7.2.4.2" evidence="16"/>
<evidence type="ECO:0000256" key="7">
    <source>
        <dbReference type="ARBA" id="ARBA00022475"/>
    </source>
</evidence>
<dbReference type="GO" id="GO:0015451">
    <property type="term" value="F:decarboxylation-driven active transmembrane transporter activity"/>
    <property type="evidence" value="ECO:0007669"/>
    <property type="project" value="UniProtKB-EC"/>
</dbReference>
<keyword evidence="11 16" id="KW-0915">Sodium</keyword>
<evidence type="ECO:0000256" key="15">
    <source>
        <dbReference type="ARBA" id="ARBA00048176"/>
    </source>
</evidence>
<evidence type="ECO:0000256" key="4">
    <source>
        <dbReference type="ARBA" id="ARBA00005844"/>
    </source>
</evidence>
<dbReference type="RefSeq" id="WP_091343240.1">
    <property type="nucleotide sequence ID" value="NZ_FNRM01000006.1"/>
</dbReference>
<comment type="cofactor">
    <cofactor evidence="1 16 17">
        <name>Na(+)</name>
        <dbReference type="ChEBI" id="CHEBI:29101"/>
    </cofactor>
</comment>
<accession>A0A1H4DV39</accession>
<evidence type="ECO:0000313" key="18">
    <source>
        <dbReference type="EMBL" id="SEA76368.1"/>
    </source>
</evidence>
<dbReference type="GO" id="GO:0008948">
    <property type="term" value="F:oxaloacetate decarboxylase activity"/>
    <property type="evidence" value="ECO:0007669"/>
    <property type="project" value="UniProtKB-UniRule"/>
</dbReference>
<feature type="transmembrane region" description="Helical" evidence="16 17">
    <location>
        <begin position="13"/>
        <end position="37"/>
    </location>
</feature>
<gene>
    <name evidence="16" type="primary">oadG</name>
    <name evidence="18" type="ORF">SAMN04488051_10644</name>
</gene>
<evidence type="ECO:0000256" key="11">
    <source>
        <dbReference type="ARBA" id="ARBA00023053"/>
    </source>
</evidence>